<accession>A0ACC2P3G5</accession>
<dbReference type="Proteomes" id="UP001239111">
    <property type="component" value="Chromosome 2"/>
</dbReference>
<proteinExistence type="predicted"/>
<gene>
    <name evidence="1" type="ORF">QAD02_013795</name>
</gene>
<evidence type="ECO:0000313" key="1">
    <source>
        <dbReference type="EMBL" id="KAJ8678008.1"/>
    </source>
</evidence>
<sequence>MKLKDYQDCIKATTLNVYDYMELLCDRLVKLKTHNSYAKQQSKFFKELETQLNEGEFIICFDFVENYAFVVQNADQPFHWNNNQASISTTVIHQVEDGQLEHKSLGIISDNLTHDTFSVYQYQKIIIDCLRKNFVVTEVIFVTDGASQHLKNETHGKPACDGIVADLKRGARRASLQHSSRNHILTRESLFKWAKRYCKETEVFSSGKETYELVREELQLRFETAQTIPGTLQFHAFMPTADVKLEAKKFPLSPDSEFSPKGRKSKLDTERCSGPNECNVKSENQERL</sequence>
<reference evidence="1" key="1">
    <citation type="submission" date="2023-04" db="EMBL/GenBank/DDBJ databases">
        <title>A chromosome-level genome assembly of the parasitoid wasp Eretmocerus hayati.</title>
        <authorList>
            <person name="Zhong Y."/>
            <person name="Liu S."/>
            <person name="Liu Y."/>
        </authorList>
    </citation>
    <scope>NUCLEOTIDE SEQUENCE</scope>
    <source>
        <strain evidence="1">ZJU_SS_LIU_2023</strain>
    </source>
</reference>
<comment type="caution">
    <text evidence="1">The sequence shown here is derived from an EMBL/GenBank/DDBJ whole genome shotgun (WGS) entry which is preliminary data.</text>
</comment>
<protein>
    <submittedName>
        <fullName evidence="1">Uncharacterized protein</fullName>
    </submittedName>
</protein>
<dbReference type="EMBL" id="CM056742">
    <property type="protein sequence ID" value="KAJ8678008.1"/>
    <property type="molecule type" value="Genomic_DNA"/>
</dbReference>
<keyword evidence="2" id="KW-1185">Reference proteome</keyword>
<organism evidence="1 2">
    <name type="scientific">Eretmocerus hayati</name>
    <dbReference type="NCBI Taxonomy" id="131215"/>
    <lineage>
        <taxon>Eukaryota</taxon>
        <taxon>Metazoa</taxon>
        <taxon>Ecdysozoa</taxon>
        <taxon>Arthropoda</taxon>
        <taxon>Hexapoda</taxon>
        <taxon>Insecta</taxon>
        <taxon>Pterygota</taxon>
        <taxon>Neoptera</taxon>
        <taxon>Endopterygota</taxon>
        <taxon>Hymenoptera</taxon>
        <taxon>Apocrita</taxon>
        <taxon>Proctotrupomorpha</taxon>
        <taxon>Chalcidoidea</taxon>
        <taxon>Aphelinidae</taxon>
        <taxon>Aphelininae</taxon>
        <taxon>Eretmocerus</taxon>
    </lineage>
</organism>
<evidence type="ECO:0000313" key="2">
    <source>
        <dbReference type="Proteomes" id="UP001239111"/>
    </source>
</evidence>
<name>A0ACC2P3G5_9HYME</name>